<accession>W4Q8P2</accession>
<gene>
    <name evidence="1" type="ORF">JCM9140_4575</name>
</gene>
<protein>
    <submittedName>
        <fullName evidence="1">Uncharacterized protein</fullName>
    </submittedName>
</protein>
<keyword evidence="2" id="KW-1185">Reference proteome</keyword>
<evidence type="ECO:0000313" key="2">
    <source>
        <dbReference type="Proteomes" id="UP000018890"/>
    </source>
</evidence>
<evidence type="ECO:0000313" key="1">
    <source>
        <dbReference type="EMBL" id="GAE28355.1"/>
    </source>
</evidence>
<name>W4Q8P2_9BACI</name>
<sequence length="227" mass="26787">MMKKQKGIFKKMKLFQIKTRLNIEREKKAGLVLIKKVVVLLSFVLLLGACHQQTVDEEEVFSVYNEFLLHIHELFAYHTYEEESYFNERYHSEDELREFLGSFMTEDGIEQLLEDIYVQQDGRYVYRDHFQSLLKDDDLSYYEVTKQTVFNPGLRMVMVDDLHIYESDGTVEMKADQVPVQFYSEESSYGKSQFGDLGYPAVDYVSVHVALVKDNEEYLISRFEVKS</sequence>
<dbReference type="Proteomes" id="UP000018890">
    <property type="component" value="Unassembled WGS sequence"/>
</dbReference>
<comment type="caution">
    <text evidence="1">The sequence shown here is derived from an EMBL/GenBank/DDBJ whole genome shotgun (WGS) entry which is preliminary data.</text>
</comment>
<reference evidence="1" key="1">
    <citation type="journal article" date="2014" name="Genome Announc.">
        <title>Draft Genome Sequences of Three Alkaliphilic Bacillus Strains, Bacillus wakoensis JCM 9140T, Bacillus akibai JCM 9157T, and Bacillus hemicellulosilyticus JCM 9152T.</title>
        <authorList>
            <person name="Yuki M."/>
            <person name="Oshima K."/>
            <person name="Suda W."/>
            <person name="Oshida Y."/>
            <person name="Kitamura K."/>
            <person name="Iida T."/>
            <person name="Hattori M."/>
            <person name="Ohkuma M."/>
        </authorList>
    </citation>
    <scope>NUCLEOTIDE SEQUENCE [LARGE SCALE GENOMIC DNA]</scope>
    <source>
        <strain evidence="1">JCM 9140</strain>
    </source>
</reference>
<organism evidence="1 2">
    <name type="scientific">Halalkalibacter wakoensis JCM 9140</name>
    <dbReference type="NCBI Taxonomy" id="1236970"/>
    <lineage>
        <taxon>Bacteria</taxon>
        <taxon>Bacillati</taxon>
        <taxon>Bacillota</taxon>
        <taxon>Bacilli</taxon>
        <taxon>Bacillales</taxon>
        <taxon>Bacillaceae</taxon>
        <taxon>Halalkalibacter</taxon>
    </lineage>
</organism>
<proteinExistence type="predicted"/>
<dbReference type="EMBL" id="BAUT01000099">
    <property type="protein sequence ID" value="GAE28355.1"/>
    <property type="molecule type" value="Genomic_DNA"/>
</dbReference>
<dbReference type="AlphaFoldDB" id="W4Q8P2"/>